<keyword evidence="5" id="KW-0539">Nucleus</keyword>
<dbReference type="FunFam" id="1.20.5.170:FF:000020">
    <property type="entry name" value="BZIP transcription factor"/>
    <property type="match status" value="1"/>
</dbReference>
<evidence type="ECO:0000256" key="3">
    <source>
        <dbReference type="ARBA" id="ARBA00023125"/>
    </source>
</evidence>
<dbReference type="PANTHER" id="PTHR45764">
    <property type="entry name" value="BZIP TRANSCRIPTION FACTOR 44"/>
    <property type="match status" value="1"/>
</dbReference>
<feature type="compositionally biased region" description="Polar residues" evidence="6">
    <location>
        <begin position="68"/>
        <end position="91"/>
    </location>
</feature>
<dbReference type="EMBL" id="JAXQNO010000020">
    <property type="protein sequence ID" value="KAK4771874.1"/>
    <property type="molecule type" value="Genomic_DNA"/>
</dbReference>
<gene>
    <name evidence="8" type="ORF">SAY86_013649</name>
</gene>
<keyword evidence="4" id="KW-0804">Transcription</keyword>
<dbReference type="GO" id="GO:0000976">
    <property type="term" value="F:transcription cis-regulatory region binding"/>
    <property type="evidence" value="ECO:0007669"/>
    <property type="project" value="TreeGrafter"/>
</dbReference>
<dbReference type="SMART" id="SM00338">
    <property type="entry name" value="BRLZ"/>
    <property type="match status" value="1"/>
</dbReference>
<sequence length="208" mass="24025">MTLLCSISLPFGFSFLPSFLHTITRIFPTYATTMFDLFFENEYTPWVWQNIFPEPILPPLVPIITSPDSLDSQNPRPPMSQSNNGSHNNHAVKSWKAGEDERKRRRKASNRESAKRSRMRKKQYTENLMNEATRLGVVNRELLNYLKVISHRTQLLRVENDQLHAESTLLQRDLIKMKHHVVMGMLLPSSSTCCILSPIDPEQVIAFT</sequence>
<feature type="region of interest" description="Disordered" evidence="6">
    <location>
        <begin position="67"/>
        <end position="126"/>
    </location>
</feature>
<proteinExistence type="predicted"/>
<evidence type="ECO:0000256" key="2">
    <source>
        <dbReference type="ARBA" id="ARBA00023015"/>
    </source>
</evidence>
<evidence type="ECO:0000256" key="5">
    <source>
        <dbReference type="ARBA" id="ARBA00023242"/>
    </source>
</evidence>
<accession>A0AAN7QM09</accession>
<dbReference type="PROSITE" id="PS50217">
    <property type="entry name" value="BZIP"/>
    <property type="match status" value="1"/>
</dbReference>
<comment type="caution">
    <text evidence="8">The sequence shown here is derived from an EMBL/GenBank/DDBJ whole genome shotgun (WGS) entry which is preliminary data.</text>
</comment>
<keyword evidence="3" id="KW-0238">DNA-binding</keyword>
<keyword evidence="9" id="KW-1185">Reference proteome</keyword>
<dbReference type="Gene3D" id="1.20.5.170">
    <property type="match status" value="1"/>
</dbReference>
<evidence type="ECO:0000256" key="1">
    <source>
        <dbReference type="ARBA" id="ARBA00004123"/>
    </source>
</evidence>
<evidence type="ECO:0000256" key="6">
    <source>
        <dbReference type="SAM" id="MobiDB-lite"/>
    </source>
</evidence>
<dbReference type="InterPro" id="IPR045314">
    <property type="entry name" value="bZIP_plant_GBF1"/>
</dbReference>
<comment type="subcellular location">
    <subcellularLocation>
        <location evidence="1">Nucleus</location>
    </subcellularLocation>
</comment>
<evidence type="ECO:0000256" key="4">
    <source>
        <dbReference type="ARBA" id="ARBA00023163"/>
    </source>
</evidence>
<dbReference type="AlphaFoldDB" id="A0AAN7QM09"/>
<dbReference type="SUPFAM" id="SSF57959">
    <property type="entry name" value="Leucine zipper domain"/>
    <property type="match status" value="1"/>
</dbReference>
<evidence type="ECO:0000313" key="9">
    <source>
        <dbReference type="Proteomes" id="UP001346149"/>
    </source>
</evidence>
<dbReference type="PANTHER" id="PTHR45764:SF21">
    <property type="entry name" value="OS03G0770000 PROTEIN"/>
    <property type="match status" value="1"/>
</dbReference>
<reference evidence="8 9" key="1">
    <citation type="journal article" date="2023" name="Hortic Res">
        <title>Pangenome of water caltrop reveals structural variations and asymmetric subgenome divergence after allopolyploidization.</title>
        <authorList>
            <person name="Zhang X."/>
            <person name="Chen Y."/>
            <person name="Wang L."/>
            <person name="Yuan Y."/>
            <person name="Fang M."/>
            <person name="Shi L."/>
            <person name="Lu R."/>
            <person name="Comes H.P."/>
            <person name="Ma Y."/>
            <person name="Chen Y."/>
            <person name="Huang G."/>
            <person name="Zhou Y."/>
            <person name="Zheng Z."/>
            <person name="Qiu Y."/>
        </authorList>
    </citation>
    <scope>NUCLEOTIDE SEQUENCE [LARGE SCALE GENOMIC DNA]</scope>
    <source>
        <strain evidence="8">F231</strain>
    </source>
</reference>
<feature type="domain" description="BZIP" evidence="7">
    <location>
        <begin position="100"/>
        <end position="163"/>
    </location>
</feature>
<keyword evidence="2" id="KW-0805">Transcription regulation</keyword>
<organism evidence="8 9">
    <name type="scientific">Trapa natans</name>
    <name type="common">Water chestnut</name>
    <dbReference type="NCBI Taxonomy" id="22666"/>
    <lineage>
        <taxon>Eukaryota</taxon>
        <taxon>Viridiplantae</taxon>
        <taxon>Streptophyta</taxon>
        <taxon>Embryophyta</taxon>
        <taxon>Tracheophyta</taxon>
        <taxon>Spermatophyta</taxon>
        <taxon>Magnoliopsida</taxon>
        <taxon>eudicotyledons</taxon>
        <taxon>Gunneridae</taxon>
        <taxon>Pentapetalae</taxon>
        <taxon>rosids</taxon>
        <taxon>malvids</taxon>
        <taxon>Myrtales</taxon>
        <taxon>Lythraceae</taxon>
        <taxon>Trapa</taxon>
    </lineage>
</organism>
<protein>
    <recommendedName>
        <fullName evidence="7">BZIP domain-containing protein</fullName>
    </recommendedName>
</protein>
<dbReference type="GO" id="GO:0005634">
    <property type="term" value="C:nucleus"/>
    <property type="evidence" value="ECO:0007669"/>
    <property type="project" value="UniProtKB-SubCell"/>
</dbReference>
<dbReference type="Proteomes" id="UP001346149">
    <property type="component" value="Unassembled WGS sequence"/>
</dbReference>
<name>A0AAN7QM09_TRANT</name>
<evidence type="ECO:0000313" key="8">
    <source>
        <dbReference type="EMBL" id="KAK4771874.1"/>
    </source>
</evidence>
<dbReference type="Pfam" id="PF07716">
    <property type="entry name" value="bZIP_2"/>
    <property type="match status" value="1"/>
</dbReference>
<dbReference type="CDD" id="cd14702">
    <property type="entry name" value="bZIP_plant_GBF1"/>
    <property type="match status" value="1"/>
</dbReference>
<dbReference type="InterPro" id="IPR004827">
    <property type="entry name" value="bZIP"/>
</dbReference>
<dbReference type="GO" id="GO:0045893">
    <property type="term" value="P:positive regulation of DNA-templated transcription"/>
    <property type="evidence" value="ECO:0007669"/>
    <property type="project" value="TreeGrafter"/>
</dbReference>
<dbReference type="GO" id="GO:0046982">
    <property type="term" value="F:protein heterodimerization activity"/>
    <property type="evidence" value="ECO:0007669"/>
    <property type="project" value="UniProtKB-ARBA"/>
</dbReference>
<dbReference type="PROSITE" id="PS00036">
    <property type="entry name" value="BZIP_BASIC"/>
    <property type="match status" value="1"/>
</dbReference>
<dbReference type="InterPro" id="IPR046347">
    <property type="entry name" value="bZIP_sf"/>
</dbReference>
<evidence type="ECO:0000259" key="7">
    <source>
        <dbReference type="PROSITE" id="PS50217"/>
    </source>
</evidence>
<dbReference type="GO" id="GO:0003700">
    <property type="term" value="F:DNA-binding transcription factor activity"/>
    <property type="evidence" value="ECO:0007669"/>
    <property type="project" value="InterPro"/>
</dbReference>